<evidence type="ECO:0000313" key="1">
    <source>
        <dbReference type="EMBL" id="SDJ97719.1"/>
    </source>
</evidence>
<organism evidence="1 2">
    <name type="scientific">Cryobacterium psychrotolerans</name>
    <dbReference type="NCBI Taxonomy" id="386301"/>
    <lineage>
        <taxon>Bacteria</taxon>
        <taxon>Bacillati</taxon>
        <taxon>Actinomycetota</taxon>
        <taxon>Actinomycetes</taxon>
        <taxon>Micrococcales</taxon>
        <taxon>Microbacteriaceae</taxon>
        <taxon>Cryobacterium</taxon>
    </lineage>
</organism>
<dbReference type="RefSeq" id="WP_092321364.1">
    <property type="nucleotide sequence ID" value="NZ_FNFU01000002.1"/>
</dbReference>
<evidence type="ECO:0000313" key="2">
    <source>
        <dbReference type="Proteomes" id="UP000198701"/>
    </source>
</evidence>
<name>A0A1G8Y4D3_9MICO</name>
<proteinExistence type="predicted"/>
<keyword evidence="2" id="KW-1185">Reference proteome</keyword>
<dbReference type="OrthoDB" id="5118185at2"/>
<dbReference type="Proteomes" id="UP000198701">
    <property type="component" value="Unassembled WGS sequence"/>
</dbReference>
<evidence type="ECO:0008006" key="3">
    <source>
        <dbReference type="Google" id="ProtNLM"/>
    </source>
</evidence>
<dbReference type="EMBL" id="FNFU01000002">
    <property type="protein sequence ID" value="SDJ97719.1"/>
    <property type="molecule type" value="Genomic_DNA"/>
</dbReference>
<reference evidence="1 2" key="1">
    <citation type="submission" date="2016-10" db="EMBL/GenBank/DDBJ databases">
        <authorList>
            <person name="de Groot N.N."/>
        </authorList>
    </citation>
    <scope>NUCLEOTIDE SEQUENCE [LARGE SCALE GENOMIC DNA]</scope>
    <source>
        <strain evidence="1 2">CGMCC 1.5382</strain>
    </source>
</reference>
<protein>
    <recommendedName>
        <fullName evidence="3">Asparagine synthase</fullName>
    </recommendedName>
</protein>
<gene>
    <name evidence="1" type="ORF">SAMN05216282_10216</name>
</gene>
<dbReference type="STRING" id="386301.SAMN05216282_10216"/>
<dbReference type="AlphaFoldDB" id="A0A1G8Y4D3"/>
<sequence>MTHSKAAPPPVRRIVDEGLLIAISAVRMAVKNAIIVGALREHNDYDPARYARAAQHELHVLARQNEEYGKRVRGLRKVLARSGRVHLLTEDERADISQFALRRRVHKKLALALDAVAADDAQVARIVEDARQAASAEIRDAVSARLIRLAIDRRDPDYEERRAERIEVFKLVNLALLKAAHSARNGTAHNEY</sequence>
<accession>A0A1G8Y4D3</accession>